<proteinExistence type="predicted"/>
<dbReference type="Proteomes" id="UP000070457">
    <property type="component" value="Unassembled WGS sequence"/>
</dbReference>
<dbReference type="GO" id="GO:0000160">
    <property type="term" value="P:phosphorelay signal transduction system"/>
    <property type="evidence" value="ECO:0007669"/>
    <property type="project" value="InterPro"/>
</dbReference>
<dbReference type="SMART" id="SM00448">
    <property type="entry name" value="REC"/>
    <property type="match status" value="1"/>
</dbReference>
<evidence type="ECO:0000256" key="1">
    <source>
        <dbReference type="ARBA" id="ARBA00022553"/>
    </source>
</evidence>
<sequence>MKQVIVLFNDSDPVLARVARVKLKTEAGWDVKITANYDEALQAVTATGASILVTELILADNQGRTGFDLIEAIRKDKSPEELPIVVLSELRQEEDKAEALAKGADYYYAKSEIGIKDLIERVQEIIGQE</sequence>
<dbReference type="InterPro" id="IPR011006">
    <property type="entry name" value="CheY-like_superfamily"/>
</dbReference>
<keyword evidence="1" id="KW-0597">Phosphoprotein</keyword>
<dbReference type="InterPro" id="IPR050595">
    <property type="entry name" value="Bact_response_regulator"/>
</dbReference>
<evidence type="ECO:0000259" key="3">
    <source>
        <dbReference type="PROSITE" id="PS50110"/>
    </source>
</evidence>
<reference evidence="4 5" key="1">
    <citation type="submission" date="2015-02" db="EMBL/GenBank/DDBJ databases">
        <title>Improved understanding of the partial-nitritation anammox process through 23 genomes representing the majority of the microbial community.</title>
        <authorList>
            <person name="Speth D.R."/>
            <person name="In T Zandt M."/>
            <person name="Guerrero Cruz S."/>
            <person name="Jetten M.S."/>
            <person name="Dutilh B.E."/>
        </authorList>
    </citation>
    <scope>NUCLEOTIDE SEQUENCE [LARGE SCALE GENOMIC DNA]</scope>
    <source>
        <strain evidence="4">OLB20</strain>
    </source>
</reference>
<feature type="domain" description="Response regulatory" evidence="3">
    <location>
        <begin position="5"/>
        <end position="125"/>
    </location>
</feature>
<gene>
    <name evidence="4" type="primary">tcrX</name>
    <name evidence="4" type="ORF">TR69_WS6001001325</name>
</gene>
<evidence type="ECO:0000313" key="4">
    <source>
        <dbReference type="EMBL" id="KXK26032.1"/>
    </source>
</evidence>
<comment type="caution">
    <text evidence="4">The sequence shown here is derived from an EMBL/GenBank/DDBJ whole genome shotgun (WGS) entry which is preliminary data.</text>
</comment>
<name>A0A136LWK0_9BACT</name>
<comment type="caution">
    <text evidence="2">Lacks conserved residue(s) required for the propagation of feature annotation.</text>
</comment>
<dbReference type="Pfam" id="PF00072">
    <property type="entry name" value="Response_reg"/>
    <property type="match status" value="1"/>
</dbReference>
<dbReference type="PROSITE" id="PS50110">
    <property type="entry name" value="RESPONSE_REGULATORY"/>
    <property type="match status" value="1"/>
</dbReference>
<evidence type="ECO:0000313" key="5">
    <source>
        <dbReference type="Proteomes" id="UP000070457"/>
    </source>
</evidence>
<dbReference type="PANTHER" id="PTHR44591:SF3">
    <property type="entry name" value="RESPONSE REGULATORY DOMAIN-CONTAINING PROTEIN"/>
    <property type="match status" value="1"/>
</dbReference>
<organism evidence="4 5">
    <name type="scientific">candidate division WS6 bacterium OLB20</name>
    <dbReference type="NCBI Taxonomy" id="1617426"/>
    <lineage>
        <taxon>Bacteria</taxon>
        <taxon>Candidatus Dojkabacteria</taxon>
    </lineage>
</organism>
<dbReference type="PANTHER" id="PTHR44591">
    <property type="entry name" value="STRESS RESPONSE REGULATOR PROTEIN 1"/>
    <property type="match status" value="1"/>
</dbReference>
<evidence type="ECO:0000256" key="2">
    <source>
        <dbReference type="PROSITE-ProRule" id="PRU00169"/>
    </source>
</evidence>
<dbReference type="AlphaFoldDB" id="A0A136LWK0"/>
<dbReference type="Gene3D" id="3.40.50.2300">
    <property type="match status" value="1"/>
</dbReference>
<dbReference type="CDD" id="cd00156">
    <property type="entry name" value="REC"/>
    <property type="match status" value="1"/>
</dbReference>
<dbReference type="SUPFAM" id="SSF52172">
    <property type="entry name" value="CheY-like"/>
    <property type="match status" value="1"/>
</dbReference>
<accession>A0A136LWK0</accession>
<dbReference type="STRING" id="1617426.TR69_WS6001001325"/>
<dbReference type="InterPro" id="IPR001789">
    <property type="entry name" value="Sig_transdc_resp-reg_receiver"/>
</dbReference>
<protein>
    <submittedName>
        <fullName evidence="4">Putative transcriptional regulatory protein TcrX</fullName>
    </submittedName>
</protein>
<dbReference type="EMBL" id="JYNZ01000005">
    <property type="protein sequence ID" value="KXK26032.1"/>
    <property type="molecule type" value="Genomic_DNA"/>
</dbReference>